<gene>
    <name evidence="2" type="ORF">Ade02nite_69330</name>
</gene>
<dbReference type="PRINTS" id="PR00111">
    <property type="entry name" value="ABHYDROLASE"/>
</dbReference>
<dbReference type="InterPro" id="IPR000073">
    <property type="entry name" value="AB_hydrolase_1"/>
</dbReference>
<proteinExistence type="predicted"/>
<dbReference type="PANTHER" id="PTHR43798">
    <property type="entry name" value="MONOACYLGLYCEROL LIPASE"/>
    <property type="match status" value="1"/>
</dbReference>
<dbReference type="Pfam" id="PF00561">
    <property type="entry name" value="Abhydrolase_1"/>
    <property type="match status" value="1"/>
</dbReference>
<accession>A0ABQ3YE62</accession>
<sequence length="291" mass="30477">MGPEEFDVPVPGGLLRVCRWPGDGPVVLAAHGITANALSFARVAEALAGRVQLVAPDLRGRARSNGLPGPYGMAAHVADLIAVADHLGLDRVPLAGHSMGGFVVAATAAAHPGRVSGVLLVDGGVAIPVPPDTDVDEVLMAVVGPAISRLSMTFADERAYASFFRAHPALRDAWSPAVEAYALRDVTGTPPEMRSSCSIDAVRADATDTLIDRRTVDAVHRLTCPARLLWAQRGLQDQDQGLYDGSSLSAAGLDRTRVAVEHVPDVNHYTILFDPRGAGLVADRIVKLAAG</sequence>
<dbReference type="Proteomes" id="UP000609879">
    <property type="component" value="Unassembled WGS sequence"/>
</dbReference>
<keyword evidence="3" id="KW-1185">Reference proteome</keyword>
<dbReference type="InterPro" id="IPR029058">
    <property type="entry name" value="AB_hydrolase_fold"/>
</dbReference>
<evidence type="ECO:0000313" key="2">
    <source>
        <dbReference type="EMBL" id="GID78292.1"/>
    </source>
</evidence>
<dbReference type="InterPro" id="IPR050266">
    <property type="entry name" value="AB_hydrolase_sf"/>
</dbReference>
<reference evidence="2 3" key="1">
    <citation type="submission" date="2021-01" db="EMBL/GenBank/DDBJ databases">
        <title>Whole genome shotgun sequence of Actinoplanes deccanensis NBRC 13994.</title>
        <authorList>
            <person name="Komaki H."/>
            <person name="Tamura T."/>
        </authorList>
    </citation>
    <scope>NUCLEOTIDE SEQUENCE [LARGE SCALE GENOMIC DNA]</scope>
    <source>
        <strain evidence="2 3">NBRC 13994</strain>
    </source>
</reference>
<comment type="caution">
    <text evidence="2">The sequence shown here is derived from an EMBL/GenBank/DDBJ whole genome shotgun (WGS) entry which is preliminary data.</text>
</comment>
<organism evidence="2 3">
    <name type="scientific">Paractinoplanes deccanensis</name>
    <dbReference type="NCBI Taxonomy" id="113561"/>
    <lineage>
        <taxon>Bacteria</taxon>
        <taxon>Bacillati</taxon>
        <taxon>Actinomycetota</taxon>
        <taxon>Actinomycetes</taxon>
        <taxon>Micromonosporales</taxon>
        <taxon>Micromonosporaceae</taxon>
        <taxon>Paractinoplanes</taxon>
    </lineage>
</organism>
<dbReference type="Gene3D" id="3.40.50.1820">
    <property type="entry name" value="alpha/beta hydrolase"/>
    <property type="match status" value="1"/>
</dbReference>
<dbReference type="PANTHER" id="PTHR43798:SF33">
    <property type="entry name" value="HYDROLASE, PUTATIVE (AFU_ORTHOLOGUE AFUA_2G14860)-RELATED"/>
    <property type="match status" value="1"/>
</dbReference>
<evidence type="ECO:0000259" key="1">
    <source>
        <dbReference type="Pfam" id="PF00561"/>
    </source>
</evidence>
<dbReference type="SUPFAM" id="SSF53474">
    <property type="entry name" value="alpha/beta-Hydrolases"/>
    <property type="match status" value="1"/>
</dbReference>
<protein>
    <recommendedName>
        <fullName evidence="1">AB hydrolase-1 domain-containing protein</fullName>
    </recommendedName>
</protein>
<dbReference type="EMBL" id="BOMI01000144">
    <property type="protein sequence ID" value="GID78292.1"/>
    <property type="molecule type" value="Genomic_DNA"/>
</dbReference>
<name>A0ABQ3YE62_9ACTN</name>
<feature type="domain" description="AB hydrolase-1" evidence="1">
    <location>
        <begin position="25"/>
        <end position="135"/>
    </location>
</feature>
<evidence type="ECO:0000313" key="3">
    <source>
        <dbReference type="Proteomes" id="UP000609879"/>
    </source>
</evidence>